<dbReference type="Proteomes" id="UP000198975">
    <property type="component" value="Unassembled WGS sequence"/>
</dbReference>
<dbReference type="OrthoDB" id="9802649at2"/>
<dbReference type="CDD" id="cd04196">
    <property type="entry name" value="GT_2_like_d"/>
    <property type="match status" value="1"/>
</dbReference>
<evidence type="ECO:0000259" key="1">
    <source>
        <dbReference type="Pfam" id="PF00535"/>
    </source>
</evidence>
<dbReference type="PANTHER" id="PTHR22916:SF3">
    <property type="entry name" value="UDP-GLCNAC:BETAGAL BETA-1,3-N-ACETYLGLUCOSAMINYLTRANSFERASE-LIKE PROTEIN 1"/>
    <property type="match status" value="1"/>
</dbReference>
<reference evidence="3" key="1">
    <citation type="submission" date="2016-08" db="EMBL/GenBank/DDBJ databases">
        <authorList>
            <person name="Varghese N."/>
            <person name="Submissions Spin"/>
        </authorList>
    </citation>
    <scope>NUCLEOTIDE SEQUENCE [LARGE SCALE GENOMIC DNA]</scope>
    <source>
        <strain evidence="3">REICA_082</strain>
    </source>
</reference>
<gene>
    <name evidence="2" type="ORF">GA0061071_101180</name>
</gene>
<keyword evidence="3" id="KW-1185">Reference proteome</keyword>
<dbReference type="RefSeq" id="WP_088238047.1">
    <property type="nucleotide sequence ID" value="NZ_FMAY01000001.1"/>
</dbReference>
<sequence length="308" mass="35716">MKYKSKIAILLCTYNGSAYIRRQLDSIIRQSHNNWVLYVSDDGSTDETISIINEYKERLGNERVILFQGPRKGFAWNFLSLVDKVPEDFDYYAFSDQDDEWLDRKLEIAAEKLDIDAVLPELYCGRTKLVDEKNIDLGYSPHFKKNPCFRNALVQSIAGGNTMIFNRATRKIIIKTPVDKDIVSHDWWIYILVSGCGGRVIYDAEPTILYRQHQSNIIGANKSLVARLSRLLGVLDGRYRTWIQMNLEVLSIMDIELTDENKKILDRFVRARQSGLIQRIWLFSKIRLFRQTLFGSLAFLCAIMLNKV</sequence>
<evidence type="ECO:0000313" key="3">
    <source>
        <dbReference type="Proteomes" id="UP000198975"/>
    </source>
</evidence>
<keyword evidence="2" id="KW-0808">Transferase</keyword>
<dbReference type="GO" id="GO:0016758">
    <property type="term" value="F:hexosyltransferase activity"/>
    <property type="evidence" value="ECO:0007669"/>
    <property type="project" value="UniProtKB-ARBA"/>
</dbReference>
<dbReference type="EMBL" id="FMAY01000001">
    <property type="protein sequence ID" value="SCB74175.1"/>
    <property type="molecule type" value="Genomic_DNA"/>
</dbReference>
<dbReference type="SUPFAM" id="SSF53448">
    <property type="entry name" value="Nucleotide-diphospho-sugar transferases"/>
    <property type="match status" value="1"/>
</dbReference>
<dbReference type="Pfam" id="PF00535">
    <property type="entry name" value="Glycos_transf_2"/>
    <property type="match status" value="1"/>
</dbReference>
<dbReference type="InterPro" id="IPR029044">
    <property type="entry name" value="Nucleotide-diphossugar_trans"/>
</dbReference>
<protein>
    <submittedName>
        <fullName evidence="2">Glycosyl transferase family 2</fullName>
    </submittedName>
</protein>
<accession>A0A1C3YVQ7</accession>
<dbReference type="InterPro" id="IPR001173">
    <property type="entry name" value="Glyco_trans_2-like"/>
</dbReference>
<evidence type="ECO:0000313" key="2">
    <source>
        <dbReference type="EMBL" id="SCB74175.1"/>
    </source>
</evidence>
<dbReference type="Gene3D" id="3.90.550.10">
    <property type="entry name" value="Spore Coat Polysaccharide Biosynthesis Protein SpsA, Chain A"/>
    <property type="match status" value="1"/>
</dbReference>
<proteinExistence type="predicted"/>
<dbReference type="PANTHER" id="PTHR22916">
    <property type="entry name" value="GLYCOSYLTRANSFERASE"/>
    <property type="match status" value="1"/>
</dbReference>
<organism evidence="2 3">
    <name type="scientific">Kosakonia oryzendophytica</name>
    <dbReference type="NCBI Taxonomy" id="1005665"/>
    <lineage>
        <taxon>Bacteria</taxon>
        <taxon>Pseudomonadati</taxon>
        <taxon>Pseudomonadota</taxon>
        <taxon>Gammaproteobacteria</taxon>
        <taxon>Enterobacterales</taxon>
        <taxon>Enterobacteriaceae</taxon>
        <taxon>Kosakonia</taxon>
    </lineage>
</organism>
<name>A0A1C3YVQ7_9ENTR</name>
<dbReference type="AlphaFoldDB" id="A0A1C3YVQ7"/>
<feature type="domain" description="Glycosyltransferase 2-like" evidence="1">
    <location>
        <begin position="9"/>
        <end position="171"/>
    </location>
</feature>